<evidence type="ECO:0000259" key="3">
    <source>
        <dbReference type="Pfam" id="PF13472"/>
    </source>
</evidence>
<dbReference type="PROSITE" id="PS51257">
    <property type="entry name" value="PROKAR_LIPOPROTEIN"/>
    <property type="match status" value="1"/>
</dbReference>
<dbReference type="Gene3D" id="3.40.50.1110">
    <property type="entry name" value="SGNH hydrolase"/>
    <property type="match status" value="1"/>
</dbReference>
<dbReference type="GO" id="GO:0016788">
    <property type="term" value="F:hydrolase activity, acting on ester bonds"/>
    <property type="evidence" value="ECO:0007669"/>
    <property type="project" value="UniProtKB-ARBA"/>
</dbReference>
<dbReference type="eggNOG" id="COG0657">
    <property type="taxonomic scope" value="Bacteria"/>
</dbReference>
<dbReference type="STRING" id="555500.I215_01550"/>
<dbReference type="InterPro" id="IPR036514">
    <property type="entry name" value="SGNH_hydro_sf"/>
</dbReference>
<dbReference type="SUPFAM" id="SSF52266">
    <property type="entry name" value="SGNH hydrolase"/>
    <property type="match status" value="1"/>
</dbReference>
<evidence type="ECO:0000256" key="2">
    <source>
        <dbReference type="ARBA" id="ARBA00022801"/>
    </source>
</evidence>
<name>K2P789_9FLAO</name>
<evidence type="ECO:0000259" key="4">
    <source>
        <dbReference type="Pfam" id="PF20434"/>
    </source>
</evidence>
<dbReference type="Gene3D" id="3.40.50.1820">
    <property type="entry name" value="alpha/beta hydrolase"/>
    <property type="match status" value="1"/>
</dbReference>
<dbReference type="InterPro" id="IPR037459">
    <property type="entry name" value="RhgT-like"/>
</dbReference>
<dbReference type="Pfam" id="PF20434">
    <property type="entry name" value="BD-FAE"/>
    <property type="match status" value="1"/>
</dbReference>
<accession>K2P789</accession>
<dbReference type="eggNOG" id="COG2755">
    <property type="taxonomic scope" value="Bacteria"/>
</dbReference>
<organism evidence="5 6">
    <name type="scientific">Galbibacter marinus</name>
    <dbReference type="NCBI Taxonomy" id="555500"/>
    <lineage>
        <taxon>Bacteria</taxon>
        <taxon>Pseudomonadati</taxon>
        <taxon>Bacteroidota</taxon>
        <taxon>Flavobacteriia</taxon>
        <taxon>Flavobacteriales</taxon>
        <taxon>Flavobacteriaceae</taxon>
        <taxon>Galbibacter</taxon>
    </lineage>
</organism>
<dbReference type="InterPro" id="IPR013830">
    <property type="entry name" value="SGNH_hydro"/>
</dbReference>
<dbReference type="PANTHER" id="PTHR43695:SF1">
    <property type="entry name" value="RHAMNOGALACTURONAN ACETYLESTERASE"/>
    <property type="match status" value="1"/>
</dbReference>
<dbReference type="AlphaFoldDB" id="K2P789"/>
<proteinExistence type="inferred from homology"/>
<evidence type="ECO:0000313" key="5">
    <source>
        <dbReference type="EMBL" id="EKF56858.1"/>
    </source>
</evidence>
<evidence type="ECO:0000256" key="1">
    <source>
        <dbReference type="ARBA" id="ARBA00008668"/>
    </source>
</evidence>
<sequence length="557" mass="62761">MPVLPYKNLLIVFFFLFIGSFSCLSQVDDPITIHLIGDSTMADYNDNYDPGKDYMDTRYPLTGWGQVFQSLFTNKSIAALSNLIKGDSVIISNKARGGRSTRTFFQQGRWAEVYNVIKPNDLVIMQFGHNDAAKSKPERYVDVEGYKEFLSLFVTQTRQKGGVPIILTPVPRNYPWENGVLEDVHGQYDKAPREVAKQMGAHLIDLNTLTRTSFTQKGKNYVSSHYYMNLPPSTFTAYPQGENDNTHFQVEGAQVVAQIVFNALKDLSQNLPRPYTIVTTYRKLKKDYPQIQPITPVKSPSCITLKDIAYRQTQQQTLLADVFIPNSGMKQYGSVLLVHGGGWIAGSKENMLPLAQKFAENGYVAVSVNYSLSTQAEFPAAVIDLKAAIKWMRAHSNEFKIDPERIVILGASAGAQLATLVGVSSSDPLFFDGNKEFSDKVQGVINIDGITSFIHPEAQESETAGKWLGGLRHENFKNWKLASPLEYVSKSSPPILFVNSSQDRFHAGRDDMISQLNSYQIYNEVHTLKQSPHSFWLMHPWFKPTLEYCLQFLDTLW</sequence>
<dbReference type="Proteomes" id="UP000007364">
    <property type="component" value="Unassembled WGS sequence"/>
</dbReference>
<dbReference type="EMBL" id="AMSG01000001">
    <property type="protein sequence ID" value="EKF56858.1"/>
    <property type="molecule type" value="Genomic_DNA"/>
</dbReference>
<protein>
    <submittedName>
        <fullName evidence="5">G-D-S-L family lipolytic protein</fullName>
    </submittedName>
</protein>
<comment type="caution">
    <text evidence="5">The sequence shown here is derived from an EMBL/GenBank/DDBJ whole genome shotgun (WGS) entry which is preliminary data.</text>
</comment>
<gene>
    <name evidence="5" type="ORF">I215_01550</name>
</gene>
<evidence type="ECO:0000313" key="6">
    <source>
        <dbReference type="Proteomes" id="UP000007364"/>
    </source>
</evidence>
<dbReference type="PANTHER" id="PTHR43695">
    <property type="entry name" value="PUTATIVE (AFU_ORTHOLOGUE AFUA_2G17250)-RELATED"/>
    <property type="match status" value="1"/>
</dbReference>
<dbReference type="Pfam" id="PF13472">
    <property type="entry name" value="Lipase_GDSL_2"/>
    <property type="match status" value="1"/>
</dbReference>
<feature type="domain" description="SGNH hydrolase-type esterase" evidence="3">
    <location>
        <begin position="35"/>
        <end position="215"/>
    </location>
</feature>
<dbReference type="PATRIC" id="fig|555500.3.peg.325"/>
<dbReference type="InterPro" id="IPR049492">
    <property type="entry name" value="BD-FAE-like_dom"/>
</dbReference>
<dbReference type="CDD" id="cd01821">
    <property type="entry name" value="Rhamnogalacturan_acetylesterase_like"/>
    <property type="match status" value="1"/>
</dbReference>
<reference evidence="5 6" key="1">
    <citation type="journal article" date="2012" name="J. Bacteriol.">
        <title>Genome Sequence of Galbibacter marinum Type Strain ck-I2-15.</title>
        <authorList>
            <person name="Lai Q."/>
            <person name="Li C."/>
            <person name="Shao Z."/>
        </authorList>
    </citation>
    <scope>NUCLEOTIDE SEQUENCE [LARGE SCALE GENOMIC DNA]</scope>
    <source>
        <strain evidence="6">ck-I2-15</strain>
    </source>
</reference>
<dbReference type="InterPro" id="IPR029058">
    <property type="entry name" value="AB_hydrolase_fold"/>
</dbReference>
<dbReference type="RefSeq" id="WP_008990187.1">
    <property type="nucleotide sequence ID" value="NZ_AMSG01000001.1"/>
</dbReference>
<dbReference type="OrthoDB" id="9777975at2"/>
<keyword evidence="2" id="KW-0378">Hydrolase</keyword>
<dbReference type="SUPFAM" id="SSF53474">
    <property type="entry name" value="alpha/beta-Hydrolases"/>
    <property type="match status" value="1"/>
</dbReference>
<keyword evidence="6" id="KW-1185">Reference proteome</keyword>
<comment type="similarity">
    <text evidence="1">Belongs to the 'GDSL' lipolytic enzyme family.</text>
</comment>
<feature type="domain" description="BD-FAE-like" evidence="4">
    <location>
        <begin position="321"/>
        <end position="504"/>
    </location>
</feature>